<dbReference type="InterPro" id="IPR001907">
    <property type="entry name" value="ClpP"/>
</dbReference>
<comment type="subcellular location">
    <subcellularLocation>
        <location evidence="2">Cytoplasm</location>
    </subcellularLocation>
</comment>
<sequence>MSHLPMINERTARSEYQLDPYSKAFGDRVVFLGTALDDQTANDVLVQLLYLDADNPGRDIGVYINSPGGSLTAMLAVYDTIRSLASDVQTVCVGQCGPEAAMLLAAGAKGKRMMLPNARVILHQPSLDVQQGATQDLRVQAQELLRQRAALEAILAEHTGRTAEQIRDDLSRPQVLDGPAAIAYGLVDVVLGDRKNLATAA</sequence>
<evidence type="ECO:0000256" key="1">
    <source>
        <dbReference type="ARBA" id="ARBA00007039"/>
    </source>
</evidence>
<dbReference type="HAMAP" id="MF_00444">
    <property type="entry name" value="ClpP"/>
    <property type="match status" value="1"/>
</dbReference>
<reference evidence="6" key="1">
    <citation type="journal article" date="2019" name="Int. J. Syst. Evol. Microbiol.">
        <title>The Global Catalogue of Microorganisms (GCM) 10K type strain sequencing project: providing services to taxonomists for standard genome sequencing and annotation.</title>
        <authorList>
            <consortium name="The Broad Institute Genomics Platform"/>
            <consortium name="The Broad Institute Genome Sequencing Center for Infectious Disease"/>
            <person name="Wu L."/>
            <person name="Ma J."/>
        </authorList>
    </citation>
    <scope>NUCLEOTIDE SEQUENCE [LARGE SCALE GENOMIC DNA]</scope>
    <source>
        <strain evidence="6">CGMCC 4.7289</strain>
    </source>
</reference>
<comment type="subunit">
    <text evidence="2">Fourteen ClpP subunits assemble into 2 heptameric rings which stack back to back to give a disk-like structure with a central cavity, resembling the structure of eukaryotic proteasomes.</text>
</comment>
<dbReference type="InterPro" id="IPR023562">
    <property type="entry name" value="ClpP/TepA"/>
</dbReference>
<keyword evidence="2" id="KW-0720">Serine protease</keyword>
<keyword evidence="2" id="KW-0963">Cytoplasm</keyword>
<comment type="catalytic activity">
    <reaction evidence="2">
        <text>Hydrolysis of proteins to small peptides in the presence of ATP and magnesium. alpha-casein is the usual test substrate. In the absence of ATP, only oligopeptides shorter than five residues are hydrolyzed (such as succinyl-Leu-Tyr-|-NHMec, and Leu-Tyr-Leu-|-Tyr-Trp, in which cleavage of the -Tyr-|-Leu- and -Tyr-|-Trp bonds also occurs).</text>
        <dbReference type="EC" id="3.4.21.92"/>
    </reaction>
</comment>
<dbReference type="CDD" id="cd07017">
    <property type="entry name" value="S14_ClpP_2"/>
    <property type="match status" value="1"/>
</dbReference>
<dbReference type="Gene3D" id="3.90.226.10">
    <property type="entry name" value="2-enoyl-CoA Hydratase, Chain A, domain 1"/>
    <property type="match status" value="1"/>
</dbReference>
<accession>A0ABV8LUZ4</accession>
<comment type="caution">
    <text evidence="2">Lacks conserved residue(s) required for the propagation of feature annotation.</text>
</comment>
<dbReference type="Pfam" id="PF00574">
    <property type="entry name" value="CLP_protease"/>
    <property type="match status" value="1"/>
</dbReference>
<keyword evidence="2 5" id="KW-0645">Protease</keyword>
<evidence type="ECO:0000313" key="6">
    <source>
        <dbReference type="Proteomes" id="UP001595816"/>
    </source>
</evidence>
<dbReference type="EMBL" id="JBHSAY010000015">
    <property type="protein sequence ID" value="MFC4134094.1"/>
    <property type="molecule type" value="Genomic_DNA"/>
</dbReference>
<comment type="caution">
    <text evidence="5">The sequence shown here is derived from an EMBL/GenBank/DDBJ whole genome shotgun (WGS) entry which is preliminary data.</text>
</comment>
<comment type="similarity">
    <text evidence="1 2 3">Belongs to the peptidase S14 family.</text>
</comment>
<feature type="active site" evidence="2">
    <location>
        <position position="123"/>
    </location>
</feature>
<dbReference type="GO" id="GO:0006508">
    <property type="term" value="P:proteolysis"/>
    <property type="evidence" value="ECO:0007669"/>
    <property type="project" value="UniProtKB-KW"/>
</dbReference>
<evidence type="ECO:0000256" key="3">
    <source>
        <dbReference type="RuleBase" id="RU003567"/>
    </source>
</evidence>
<dbReference type="InterPro" id="IPR029045">
    <property type="entry name" value="ClpP/crotonase-like_dom_sf"/>
</dbReference>
<dbReference type="SUPFAM" id="SSF52096">
    <property type="entry name" value="ClpP/crotonase"/>
    <property type="match status" value="1"/>
</dbReference>
<feature type="coiled-coil region" evidence="4">
    <location>
        <begin position="134"/>
        <end position="161"/>
    </location>
</feature>
<dbReference type="PANTHER" id="PTHR10381:SF26">
    <property type="entry name" value="ATP-DEPENDENT CLP PROTEASE PROTEOLYTIC SUBUNIT-LIKE-RELATED"/>
    <property type="match status" value="1"/>
</dbReference>
<dbReference type="EC" id="3.4.21.92" evidence="2"/>
<proteinExistence type="inferred from homology"/>
<organism evidence="5 6">
    <name type="scientific">Hamadaea flava</name>
    <dbReference type="NCBI Taxonomy" id="1742688"/>
    <lineage>
        <taxon>Bacteria</taxon>
        <taxon>Bacillati</taxon>
        <taxon>Actinomycetota</taxon>
        <taxon>Actinomycetes</taxon>
        <taxon>Micromonosporales</taxon>
        <taxon>Micromonosporaceae</taxon>
        <taxon>Hamadaea</taxon>
    </lineage>
</organism>
<evidence type="ECO:0000313" key="5">
    <source>
        <dbReference type="EMBL" id="MFC4134094.1"/>
    </source>
</evidence>
<dbReference type="PANTHER" id="PTHR10381">
    <property type="entry name" value="ATP-DEPENDENT CLP PROTEASE PROTEOLYTIC SUBUNIT"/>
    <property type="match status" value="1"/>
</dbReference>
<keyword evidence="4" id="KW-0175">Coiled coil</keyword>
<name>A0ABV8LUZ4_9ACTN</name>
<dbReference type="GO" id="GO:0008233">
    <property type="term" value="F:peptidase activity"/>
    <property type="evidence" value="ECO:0007669"/>
    <property type="project" value="UniProtKB-KW"/>
</dbReference>
<keyword evidence="2" id="KW-0378">Hydrolase</keyword>
<protein>
    <recommendedName>
        <fullName evidence="2 3">ATP-dependent Clp protease proteolytic subunit</fullName>
        <ecNumber evidence="2">3.4.21.92</ecNumber>
    </recommendedName>
    <alternativeName>
        <fullName evidence="2">Endopeptidase Clp</fullName>
    </alternativeName>
</protein>
<dbReference type="PRINTS" id="PR00127">
    <property type="entry name" value="CLPPROTEASEP"/>
</dbReference>
<comment type="function">
    <text evidence="2">Cleaves peptides in various proteins in a process that requires ATP hydrolysis. Has a chymotrypsin-like activity. Plays a major role in the degradation of misfolded proteins.</text>
</comment>
<gene>
    <name evidence="2" type="primary">clpP</name>
    <name evidence="5" type="ORF">ACFOZ4_26075</name>
</gene>
<dbReference type="Proteomes" id="UP001595816">
    <property type="component" value="Unassembled WGS sequence"/>
</dbReference>
<evidence type="ECO:0000256" key="4">
    <source>
        <dbReference type="SAM" id="Coils"/>
    </source>
</evidence>
<keyword evidence="6" id="KW-1185">Reference proteome</keyword>
<evidence type="ECO:0000256" key="2">
    <source>
        <dbReference type="HAMAP-Rule" id="MF_00444"/>
    </source>
</evidence>
<dbReference type="RefSeq" id="WP_253761719.1">
    <property type="nucleotide sequence ID" value="NZ_JAMZDZ010000001.1"/>
</dbReference>